<dbReference type="InParanoid" id="A0A2R5GU48"/>
<dbReference type="EMBL" id="BEYU01000192">
    <property type="protein sequence ID" value="GBG34397.1"/>
    <property type="molecule type" value="Genomic_DNA"/>
</dbReference>
<reference evidence="1 2" key="1">
    <citation type="submission" date="2017-12" db="EMBL/GenBank/DDBJ databases">
        <title>Sequencing, de novo assembly and annotation of complete genome of a new Thraustochytrid species, strain FCC1311.</title>
        <authorList>
            <person name="Sedici K."/>
            <person name="Godart F."/>
            <person name="Aiese Cigliano R."/>
            <person name="Sanseverino W."/>
            <person name="Barakat M."/>
            <person name="Ortet P."/>
            <person name="Marechal E."/>
            <person name="Cagnac O."/>
            <person name="Amato A."/>
        </authorList>
    </citation>
    <scope>NUCLEOTIDE SEQUENCE [LARGE SCALE GENOMIC DNA]</scope>
</reference>
<gene>
    <name evidence="1" type="ORF">FCC1311_106212</name>
</gene>
<accession>A0A2R5GU48</accession>
<dbReference type="AlphaFoldDB" id="A0A2R5GU48"/>
<evidence type="ECO:0000313" key="2">
    <source>
        <dbReference type="Proteomes" id="UP000241890"/>
    </source>
</evidence>
<sequence length="384" mass="42747">MRVAVDEHAVRRVMRDDGRIRKKINAARKAIEQGTCKALVETAKKWDLEEDRSPFVSALEFFVKVLLGYKDIRDRNIVSASKDIAHACTIFASNAYDGDGLRERGLALLERLIKGCHYRASGEGICNGFLDDGTEDGLEVIEWALAKAELETFHIYIAFDAAAIDYIFLMAWEGSVPAIGMVITVDGDIRRTNAAVSNHLLADRVNSLALFSLRVMFSKIIFAREEDCDFAMERISAHELKTVAKTHSHFGYTLSLALSSLILAKETPPACLDAIPMIASAMAITPDAGHISQVFSSKTFYQRHSRFVNEILGYRQGLAFFRSLMIGKCTDALCTFVLRVASWKDVPRADRKATRDAVVALRLRTKKYFTSPLDDAVEQLVAAL</sequence>
<proteinExistence type="predicted"/>
<dbReference type="Proteomes" id="UP000241890">
    <property type="component" value="Unassembled WGS sequence"/>
</dbReference>
<protein>
    <submittedName>
        <fullName evidence="1">Uncharacterized protein</fullName>
    </submittedName>
</protein>
<keyword evidence="2" id="KW-1185">Reference proteome</keyword>
<name>A0A2R5GU48_9STRA</name>
<organism evidence="1 2">
    <name type="scientific">Hondaea fermentalgiana</name>
    <dbReference type="NCBI Taxonomy" id="2315210"/>
    <lineage>
        <taxon>Eukaryota</taxon>
        <taxon>Sar</taxon>
        <taxon>Stramenopiles</taxon>
        <taxon>Bigyra</taxon>
        <taxon>Labyrinthulomycetes</taxon>
        <taxon>Thraustochytrida</taxon>
        <taxon>Thraustochytriidae</taxon>
        <taxon>Hondaea</taxon>
    </lineage>
</organism>
<evidence type="ECO:0000313" key="1">
    <source>
        <dbReference type="EMBL" id="GBG34397.1"/>
    </source>
</evidence>
<comment type="caution">
    <text evidence="1">The sequence shown here is derived from an EMBL/GenBank/DDBJ whole genome shotgun (WGS) entry which is preliminary data.</text>
</comment>